<evidence type="ECO:0000313" key="1">
    <source>
        <dbReference type="EMBL" id="GMR37828.1"/>
    </source>
</evidence>
<proteinExistence type="predicted"/>
<gene>
    <name evidence="1" type="ORF">PMAYCL1PPCAC_08023</name>
</gene>
<evidence type="ECO:0000313" key="2">
    <source>
        <dbReference type="Proteomes" id="UP001328107"/>
    </source>
</evidence>
<feature type="non-terminal residue" evidence="1">
    <location>
        <position position="1"/>
    </location>
</feature>
<name>A0AAN4ZFZ4_9BILA</name>
<dbReference type="EMBL" id="BTRK01000002">
    <property type="protein sequence ID" value="GMR37828.1"/>
    <property type="molecule type" value="Genomic_DNA"/>
</dbReference>
<protein>
    <submittedName>
        <fullName evidence="1">Uncharacterized protein</fullName>
    </submittedName>
</protein>
<keyword evidence="2" id="KW-1185">Reference proteome</keyword>
<organism evidence="1 2">
    <name type="scientific">Pristionchus mayeri</name>
    <dbReference type="NCBI Taxonomy" id="1317129"/>
    <lineage>
        <taxon>Eukaryota</taxon>
        <taxon>Metazoa</taxon>
        <taxon>Ecdysozoa</taxon>
        <taxon>Nematoda</taxon>
        <taxon>Chromadorea</taxon>
        <taxon>Rhabditida</taxon>
        <taxon>Rhabditina</taxon>
        <taxon>Diplogasteromorpha</taxon>
        <taxon>Diplogasteroidea</taxon>
        <taxon>Neodiplogasteridae</taxon>
        <taxon>Pristionchus</taxon>
    </lineage>
</organism>
<dbReference type="Proteomes" id="UP001328107">
    <property type="component" value="Unassembled WGS sequence"/>
</dbReference>
<sequence>LHQVEDVHDCVRPDLNCPFLFISCQFRNGVDPLGEAEVNGFLKNIEALLREIMGKIVDVSLSQLVEEHLHFPLVVHLLEEDCHCLHESQTQNAEVVGLHVILTCGLIFGDPGEERLASRTMRTVEEMAEDVGTDSVEDLEVFSPRFSEERHVLRVRCPGDFLFLFSSPFVHLESMVKSW</sequence>
<accession>A0AAN4ZFZ4</accession>
<dbReference type="AlphaFoldDB" id="A0AAN4ZFZ4"/>
<reference evidence="2" key="1">
    <citation type="submission" date="2022-10" db="EMBL/GenBank/DDBJ databases">
        <title>Genome assembly of Pristionchus species.</title>
        <authorList>
            <person name="Yoshida K."/>
            <person name="Sommer R.J."/>
        </authorList>
    </citation>
    <scope>NUCLEOTIDE SEQUENCE [LARGE SCALE GENOMIC DNA]</scope>
    <source>
        <strain evidence="2">RS5460</strain>
    </source>
</reference>
<comment type="caution">
    <text evidence="1">The sequence shown here is derived from an EMBL/GenBank/DDBJ whole genome shotgun (WGS) entry which is preliminary data.</text>
</comment>